<dbReference type="EMBL" id="JAQOTG010000024">
    <property type="protein sequence ID" value="MDE8565497.1"/>
    <property type="molecule type" value="Genomic_DNA"/>
</dbReference>
<gene>
    <name evidence="2" type="ORF">PNH38_16755</name>
</gene>
<keyword evidence="3" id="KW-1185">Reference proteome</keyword>
<accession>A0ABT5W8I1</accession>
<organism evidence="2 3">
    <name type="scientific">Anoxybacteroides rupiense</name>
    <dbReference type="NCBI Taxonomy" id="311460"/>
    <lineage>
        <taxon>Bacteria</taxon>
        <taxon>Bacillati</taxon>
        <taxon>Bacillota</taxon>
        <taxon>Bacilli</taxon>
        <taxon>Bacillales</taxon>
        <taxon>Anoxybacillaceae</taxon>
        <taxon>Anoxybacteroides</taxon>
    </lineage>
</organism>
<protein>
    <submittedName>
        <fullName evidence="2">Uncharacterized protein</fullName>
    </submittedName>
</protein>
<evidence type="ECO:0000313" key="3">
    <source>
        <dbReference type="Proteomes" id="UP001213979"/>
    </source>
</evidence>
<name>A0ABT5W8I1_9BACL</name>
<feature type="transmembrane region" description="Helical" evidence="1">
    <location>
        <begin position="63"/>
        <end position="83"/>
    </location>
</feature>
<keyword evidence="1" id="KW-1133">Transmembrane helix</keyword>
<feature type="transmembrane region" description="Helical" evidence="1">
    <location>
        <begin position="12"/>
        <end position="35"/>
    </location>
</feature>
<reference evidence="2 3" key="1">
    <citation type="submission" date="2023-01" db="EMBL/GenBank/DDBJ databases">
        <title>Genome-based reclassification of Anoxybacillus geothermalis as a later heterotypic synonym of Anoxybacillus rupiensis.</title>
        <authorList>
            <person name="Inan Bektas K."/>
            <person name="Canakci S."/>
            <person name="Belduz A.A."/>
            <person name="Guler H.H."/>
        </authorList>
    </citation>
    <scope>NUCLEOTIDE SEQUENCE [LARGE SCALE GENOMIC DNA]</scope>
    <source>
        <strain evidence="2 3">DSM 17127</strain>
    </source>
</reference>
<sequence>MDRARRQPFSRRWSFPFIFAGSFLSSVGRIVYFIAQVSLRQSITLNHLLGRVNSSNRFIPHGLMPLGVLGGMIGLFIFVRFCFGGSDFTSIAGDSASPHSRRI</sequence>
<dbReference type="Proteomes" id="UP001213979">
    <property type="component" value="Unassembled WGS sequence"/>
</dbReference>
<comment type="caution">
    <text evidence="2">The sequence shown here is derived from an EMBL/GenBank/DDBJ whole genome shotgun (WGS) entry which is preliminary data.</text>
</comment>
<evidence type="ECO:0000256" key="1">
    <source>
        <dbReference type="SAM" id="Phobius"/>
    </source>
</evidence>
<evidence type="ECO:0000313" key="2">
    <source>
        <dbReference type="EMBL" id="MDE8565497.1"/>
    </source>
</evidence>
<proteinExistence type="predicted"/>
<keyword evidence="1" id="KW-0812">Transmembrane</keyword>
<keyword evidence="1" id="KW-0472">Membrane</keyword>